<dbReference type="EMBL" id="CP129971">
    <property type="protein sequence ID" value="WKK75236.2"/>
    <property type="molecule type" value="Genomic_DNA"/>
</dbReference>
<dbReference type="RefSeq" id="WP_308351473.1">
    <property type="nucleotide sequence ID" value="NZ_CP129971.1"/>
</dbReference>
<dbReference type="Proteomes" id="UP001230496">
    <property type="component" value="Chromosome"/>
</dbReference>
<proteinExistence type="predicted"/>
<evidence type="ECO:0000313" key="2">
    <source>
        <dbReference type="Proteomes" id="UP001230496"/>
    </source>
</evidence>
<organism evidence="1 2">
    <name type="scientific">Marivirga salinarum</name>
    <dbReference type="NCBI Taxonomy" id="3059078"/>
    <lineage>
        <taxon>Bacteria</taxon>
        <taxon>Pseudomonadati</taxon>
        <taxon>Bacteroidota</taxon>
        <taxon>Cytophagia</taxon>
        <taxon>Cytophagales</taxon>
        <taxon>Marivirgaceae</taxon>
        <taxon>Marivirga</taxon>
    </lineage>
</organism>
<dbReference type="KEGG" id="msaa:QYS49_27290"/>
<sequence length="273" mass="32116">MNIQKIKNYNHKILAVLGTLLLLIAIISLILLTVFAIDEIGRSYRYNRHDDGILSDEKIVELQKQNKRKQLISYETPKLVDSLNLIYMIPVSHKTLNREEFIEEEYLMELSNDYSLGKKYSQKYYGDFNNLLIYDYQNHNIDKLFEDRVNFESIQTAYFSDEILIFFKASSKDTYKDGVINQLDHKTLFIYSLKTKDLKEIELENADVSEVDFVENSKDLIIKFGIDHNKDGKFDEYSEPTVIKKYDYENGELIDIISQEINIELQKKLEGTK</sequence>
<keyword evidence="2" id="KW-1185">Reference proteome</keyword>
<protein>
    <submittedName>
        <fullName evidence="1">Uncharacterized protein</fullName>
    </submittedName>
</protein>
<evidence type="ECO:0000313" key="1">
    <source>
        <dbReference type="EMBL" id="WKK75236.2"/>
    </source>
</evidence>
<accession>A0AA49J995</accession>
<name>A0AA49J995_9BACT</name>
<reference evidence="1 2" key="1">
    <citation type="submission" date="2023-08" db="EMBL/GenBank/DDBJ databases">
        <title>Comparative genomics and taxonomic characterization of three novel marine species of genus Marivirga.</title>
        <authorList>
            <person name="Muhammad N."/>
            <person name="Kim S.-G."/>
        </authorList>
    </citation>
    <scope>NUCLEOTIDE SEQUENCE [LARGE SCALE GENOMIC DNA]</scope>
    <source>
        <strain evidence="1 2">BDSF4-3</strain>
    </source>
</reference>
<dbReference type="AlphaFoldDB" id="A0AA49J995"/>
<gene>
    <name evidence="1" type="ORF">QYS49_27290</name>
</gene>